<evidence type="ECO:0000313" key="2">
    <source>
        <dbReference type="Proteomes" id="UP000317327"/>
    </source>
</evidence>
<accession>A0ABD7RRS6</accession>
<proteinExistence type="predicted"/>
<dbReference type="AlphaFoldDB" id="A0ABD7RRS6"/>
<evidence type="ECO:0000313" key="1">
    <source>
        <dbReference type="EMBL" id="TRO15633.1"/>
    </source>
</evidence>
<reference evidence="1 2" key="1">
    <citation type="submission" date="2019-01" db="EMBL/GenBank/DDBJ databases">
        <title>Whole genome shotgun sequencing of Pseudomonas spp. isolated by its ability to degrade furfural.</title>
        <authorList>
            <person name="Donoso R."/>
            <person name="Farkas C."/>
            <person name="Villegas P."/>
            <person name="Gonzales-Toro F."/>
            <person name="Guajardo-Parra M."/>
            <person name="Araya-Nail M."/>
            <person name="Morgante V."/>
            <person name="Perez-Pantoja D."/>
        </authorList>
    </citation>
    <scope>NUCLEOTIDE SEQUENCE [LARGE SCALE GENOMIC DNA]</scope>
    <source>
        <strain evidence="1 2">VN231</strain>
    </source>
</reference>
<evidence type="ECO:0008006" key="3">
    <source>
        <dbReference type="Google" id="ProtNLM"/>
    </source>
</evidence>
<gene>
    <name evidence="1" type="ORF">EQ836_17185</name>
</gene>
<protein>
    <recommendedName>
        <fullName evidence="3">Helix-turn-helix domain-containing protein</fullName>
    </recommendedName>
</protein>
<dbReference type="Proteomes" id="UP000317327">
    <property type="component" value="Unassembled WGS sequence"/>
</dbReference>
<name>A0ABD7RRS6_ECTME</name>
<organism evidence="1 2">
    <name type="scientific">Ectopseudomonas mendocina</name>
    <name type="common">Pseudomonas mendocina</name>
    <dbReference type="NCBI Taxonomy" id="300"/>
    <lineage>
        <taxon>Bacteria</taxon>
        <taxon>Pseudomonadati</taxon>
        <taxon>Pseudomonadota</taxon>
        <taxon>Gammaproteobacteria</taxon>
        <taxon>Pseudomonadales</taxon>
        <taxon>Pseudomonadaceae</taxon>
        <taxon>Ectopseudomonas</taxon>
    </lineage>
</organism>
<dbReference type="EMBL" id="SCFV01000008">
    <property type="protein sequence ID" value="TRO15633.1"/>
    <property type="molecule type" value="Genomic_DNA"/>
</dbReference>
<dbReference type="Gene3D" id="1.10.10.60">
    <property type="entry name" value="Homeodomain-like"/>
    <property type="match status" value="1"/>
</dbReference>
<dbReference type="RefSeq" id="WP_143502382.1">
    <property type="nucleotide sequence ID" value="NZ_SCFV01000008.1"/>
</dbReference>
<sequence>MSRPEWWLSVVAERDIAQAIQGATPVKDDPAKAQLNQEDLAFNVLLQVAKYLRQREQIPSALADYLAGAIEYAAKAPRTYGEYRKCSKRVDALLKELNFLKETSGPREVLGLREKRHIVRHLELLKAGKHPRLKSQKALAAEFEVSEKTIQRIWKEHMESSPE</sequence>
<comment type="caution">
    <text evidence="1">The sequence shown here is derived from an EMBL/GenBank/DDBJ whole genome shotgun (WGS) entry which is preliminary data.</text>
</comment>